<sequence>MVWAKISQVFSFGSQWGDNTVRLVEGDNALAMVKRVEGILEDSMRVLESHERVMSSREFNTFSIKHRHLVLKVVEIKHEVQRQEQQSIISATPAGRGHDRIARDVVRLQNQAEVYHRDVMTASHRAQLREEESFVKRHLEEATMEVSLTTPFPQSSSLTSVQSSSPTTTWYSVLNQKYSTDSFSVSESSSDSATLVDREPYFAVAHVRPAQSELGDSDPTDEWYRQILILESRDKTMIMINPNRCYLNEDSEPLAESSILEMSRAGEALLRATDPDNIQGYEVVKAPQRETSLVDSFINTLSRLGVGIGADMM</sequence>
<dbReference type="Proteomes" id="UP000059188">
    <property type="component" value="Unassembled WGS sequence"/>
</dbReference>
<dbReference type="EMBL" id="LN679288">
    <property type="protein sequence ID" value="CEL54854.1"/>
    <property type="molecule type" value="Genomic_DNA"/>
</dbReference>
<reference evidence="1 2" key="1">
    <citation type="submission" date="2014-11" db="EMBL/GenBank/DDBJ databases">
        <authorList>
            <person name="Wibberg Daniel"/>
        </authorList>
    </citation>
    <scope>NUCLEOTIDE SEQUENCE [LARGE SCALE GENOMIC DNA]</scope>
    <source>
        <strain evidence="1">Rhizoctonia solani AG1-IB 7/3/14</strain>
    </source>
</reference>
<protein>
    <submittedName>
        <fullName evidence="1">Uncharacterized protein</fullName>
    </submittedName>
</protein>
<evidence type="ECO:0000313" key="1">
    <source>
        <dbReference type="EMBL" id="CEL54854.1"/>
    </source>
</evidence>
<dbReference type="OrthoDB" id="3225786at2759"/>
<accession>A0A0B7FD48</accession>
<name>A0A0B7FD48_THACB</name>
<organism evidence="1 2">
    <name type="scientific">Thanatephorus cucumeris (strain AG1-IB / isolate 7/3/14)</name>
    <name type="common">Lettuce bottom rot fungus</name>
    <name type="synonym">Rhizoctonia solani</name>
    <dbReference type="NCBI Taxonomy" id="1108050"/>
    <lineage>
        <taxon>Eukaryota</taxon>
        <taxon>Fungi</taxon>
        <taxon>Dikarya</taxon>
        <taxon>Basidiomycota</taxon>
        <taxon>Agaricomycotina</taxon>
        <taxon>Agaricomycetes</taxon>
        <taxon>Cantharellales</taxon>
        <taxon>Ceratobasidiaceae</taxon>
        <taxon>Rhizoctonia</taxon>
        <taxon>Rhizoctonia solani AG-1</taxon>
    </lineage>
</organism>
<proteinExistence type="predicted"/>
<dbReference type="AlphaFoldDB" id="A0A0B7FD48"/>
<keyword evidence="2" id="KW-1185">Reference proteome</keyword>
<gene>
    <name evidence="1" type="ORF">RSOLAG1IB_11799</name>
</gene>
<evidence type="ECO:0000313" key="2">
    <source>
        <dbReference type="Proteomes" id="UP000059188"/>
    </source>
</evidence>